<dbReference type="InterPro" id="IPR028364">
    <property type="entry name" value="Ribosomal_uL1/biogenesis"/>
</dbReference>
<organism evidence="13 14">
    <name type="scientific">Clathrus columnatus</name>
    <dbReference type="NCBI Taxonomy" id="1419009"/>
    <lineage>
        <taxon>Eukaryota</taxon>
        <taxon>Fungi</taxon>
        <taxon>Dikarya</taxon>
        <taxon>Basidiomycota</taxon>
        <taxon>Agaricomycotina</taxon>
        <taxon>Agaricomycetes</taxon>
        <taxon>Phallomycetidae</taxon>
        <taxon>Phallales</taxon>
        <taxon>Clathraceae</taxon>
        <taxon>Clathrus</taxon>
    </lineage>
</organism>
<keyword evidence="12" id="KW-0812">Transmembrane</keyword>
<evidence type="ECO:0000256" key="1">
    <source>
        <dbReference type="ARBA" id="ARBA00004604"/>
    </source>
</evidence>
<feature type="transmembrane region" description="Helical" evidence="12">
    <location>
        <begin position="131"/>
        <end position="149"/>
    </location>
</feature>
<evidence type="ECO:0000256" key="7">
    <source>
        <dbReference type="ARBA" id="ARBA00023242"/>
    </source>
</evidence>
<feature type="transmembrane region" description="Helical" evidence="12">
    <location>
        <begin position="74"/>
        <end position="94"/>
    </location>
</feature>
<dbReference type="GO" id="GO:0003723">
    <property type="term" value="F:RNA binding"/>
    <property type="evidence" value="ECO:0007669"/>
    <property type="project" value="InterPro"/>
</dbReference>
<evidence type="ECO:0000256" key="5">
    <source>
        <dbReference type="ARBA" id="ARBA00022990"/>
    </source>
</evidence>
<sequence length="844" mass="93462">MAGESAQSFNITLPTIVSGHANLVYAGPLLLVSLVLTFVGTFLTLDRTRSFSTSRIDHESVLETSKPSTTKSKFLSWWALEGGIGGLCGGWAFATGRFKLVALAMIGLAGGVGFAMILAILLHPSLVTRQVFVAILAPITAIMSLLPIVRTQHGALRFASAAAGSFGSVLSITLLAHKSSWQDIWERLWLPAAINNDWGTAMERGFTALAFILLVIGALCDWFLHRKFGENPEEKWDAYLSKFSENVPSASDRAGIFKHSKSWWQKVFYHDSAPKLPTQYAEKPVGTLDFSGLPSKKRGKKAFSKRSEVKFRPLGDYSDSESESESEFKSVKTTSVTVPELRSPPPRPWLSDPTSPSLSGPTLYGSDDELDNLDLSKKNQVDLESYSDSETDIADTRLTSLNGVRSHRDEPGWKPVTSPIASLPPPGAVPMTPSLIRAIDRIAIAQSELAFMLLSWEYDRAAKNLRKTMSLLKEYKGDKQSHVTLNTRPSTNMAPSKQSELIDGHVSADQSKKAVVALMKYTRSKLEKEAETELLPANEQHVWLVLAVKKMQPLKKLKPHKIPLKYPLVDPRNTAVCLITKDPQREYKDLLEAHNIKFISRVVGVQKLKGKFKGFDARRLLLRENGLFLADDRVIPLLPGLLGKLWFKAKKQPIPVSLTKKELKAELENAISSTYMHQNQGTCTSIKIATLSHDDNQIFDNIKVALPAIVARINGGWDNVQSLHIKTSNSVSLPIWTCPLGNAQPGNRWDGMMVKTDEEGGKYEEDWTGFDSEIGEKKSEDALKLNTFDSVEKAAPKAANNDLKQKRLVLEDPRLAKKREKSKDTEKSSRKSVKAKLIGKTKAL</sequence>
<evidence type="ECO:0000256" key="12">
    <source>
        <dbReference type="SAM" id="Phobius"/>
    </source>
</evidence>
<keyword evidence="7" id="KW-0539">Nucleus</keyword>
<feature type="region of interest" description="Disordered" evidence="11">
    <location>
        <begin position="397"/>
        <end position="425"/>
    </location>
</feature>
<keyword evidence="6" id="KW-0175">Coiled coil</keyword>
<name>A0AAV5AR37_9AGAM</name>
<dbReference type="InterPro" id="IPR023674">
    <property type="entry name" value="Ribosomal_uL1-like"/>
</dbReference>
<feature type="transmembrane region" description="Helical" evidence="12">
    <location>
        <begin position="206"/>
        <end position="224"/>
    </location>
</feature>
<feature type="compositionally biased region" description="Basic residues" evidence="11">
    <location>
        <begin position="830"/>
        <end position="844"/>
    </location>
</feature>
<keyword evidence="14" id="KW-1185">Reference proteome</keyword>
<accession>A0AAV5AR37</accession>
<feature type="region of interest" description="Disordered" evidence="11">
    <location>
        <begin position="794"/>
        <end position="844"/>
    </location>
</feature>
<evidence type="ECO:0000256" key="11">
    <source>
        <dbReference type="SAM" id="MobiDB-lite"/>
    </source>
</evidence>
<dbReference type="Gene3D" id="3.40.50.790">
    <property type="match status" value="1"/>
</dbReference>
<feature type="transmembrane region" description="Helical" evidence="12">
    <location>
        <begin position="100"/>
        <end position="122"/>
    </location>
</feature>
<dbReference type="PANTHER" id="PTHR23105">
    <property type="entry name" value="RIBOSOMAL PROTEIN L7AE FAMILY MEMBER"/>
    <property type="match status" value="1"/>
</dbReference>
<proteinExistence type="inferred from homology"/>
<feature type="region of interest" description="Disordered" evidence="11">
    <location>
        <begin position="314"/>
        <end position="371"/>
    </location>
</feature>
<comment type="subcellular location">
    <subcellularLocation>
        <location evidence="1">Nucleus</location>
        <location evidence="1">Nucleolus</location>
    </subcellularLocation>
</comment>
<keyword evidence="12" id="KW-1133">Transmembrane helix</keyword>
<evidence type="ECO:0000256" key="8">
    <source>
        <dbReference type="ARBA" id="ARBA00054167"/>
    </source>
</evidence>
<gene>
    <name evidence="13" type="ORF">Clacol_009897</name>
</gene>
<dbReference type="GO" id="GO:0005730">
    <property type="term" value="C:nucleolus"/>
    <property type="evidence" value="ECO:0007669"/>
    <property type="project" value="UniProtKB-SubCell"/>
</dbReference>
<evidence type="ECO:0000313" key="13">
    <source>
        <dbReference type="EMBL" id="GJJ15619.1"/>
    </source>
</evidence>
<dbReference type="InterPro" id="IPR050257">
    <property type="entry name" value="eL8/uL1-like"/>
</dbReference>
<evidence type="ECO:0000256" key="9">
    <source>
        <dbReference type="ARBA" id="ARBA00061550"/>
    </source>
</evidence>
<keyword evidence="3" id="KW-0597">Phosphoprotein</keyword>
<dbReference type="CDD" id="cd00403">
    <property type="entry name" value="Ribosomal_L1"/>
    <property type="match status" value="1"/>
</dbReference>
<dbReference type="Proteomes" id="UP001050691">
    <property type="component" value="Unassembled WGS sequence"/>
</dbReference>
<dbReference type="InterPro" id="IPR016095">
    <property type="entry name" value="Ribosomal_uL1_3-a/b-sand"/>
</dbReference>
<dbReference type="AlphaFoldDB" id="A0AAV5AR37"/>
<keyword evidence="5" id="KW-0007">Acetylation</keyword>
<dbReference type="SUPFAM" id="SSF56808">
    <property type="entry name" value="Ribosomal protein L1"/>
    <property type="match status" value="1"/>
</dbReference>
<evidence type="ECO:0000256" key="6">
    <source>
        <dbReference type="ARBA" id="ARBA00023054"/>
    </source>
</evidence>
<evidence type="ECO:0000313" key="14">
    <source>
        <dbReference type="Proteomes" id="UP001050691"/>
    </source>
</evidence>
<dbReference type="Pfam" id="PF00687">
    <property type="entry name" value="Ribosomal_L1"/>
    <property type="match status" value="1"/>
</dbReference>
<protein>
    <recommendedName>
        <fullName evidence="10">Ribosomal L1 domain-containing protein 1</fullName>
    </recommendedName>
</protein>
<comment type="caution">
    <text evidence="13">The sequence shown here is derived from an EMBL/GenBank/DDBJ whole genome shotgun (WGS) entry which is preliminary data.</text>
</comment>
<dbReference type="FunFam" id="3.40.50.790:FF:000004">
    <property type="entry name" value="Ribosomal L1 domain-containing 1-like 1"/>
    <property type="match status" value="1"/>
</dbReference>
<feature type="transmembrane region" description="Helical" evidence="12">
    <location>
        <begin position="23"/>
        <end position="45"/>
    </location>
</feature>
<keyword evidence="4" id="KW-0832">Ubl conjugation</keyword>
<evidence type="ECO:0000256" key="2">
    <source>
        <dbReference type="ARBA" id="ARBA00022499"/>
    </source>
</evidence>
<comment type="similarity">
    <text evidence="9">Belongs to the universal ribosomal protein uL1 family. Highly divergent.</text>
</comment>
<evidence type="ECO:0000256" key="10">
    <source>
        <dbReference type="ARBA" id="ARBA00070787"/>
    </source>
</evidence>
<dbReference type="EMBL" id="BPWL01000011">
    <property type="protein sequence ID" value="GJJ15619.1"/>
    <property type="molecule type" value="Genomic_DNA"/>
</dbReference>
<evidence type="ECO:0000256" key="4">
    <source>
        <dbReference type="ARBA" id="ARBA00022843"/>
    </source>
</evidence>
<keyword evidence="2" id="KW-1017">Isopeptide bond</keyword>
<feature type="compositionally biased region" description="Basic and acidic residues" evidence="11">
    <location>
        <begin position="803"/>
        <end position="829"/>
    </location>
</feature>
<evidence type="ECO:0000256" key="3">
    <source>
        <dbReference type="ARBA" id="ARBA00022553"/>
    </source>
</evidence>
<reference evidence="13" key="1">
    <citation type="submission" date="2021-10" db="EMBL/GenBank/DDBJ databases">
        <title>De novo Genome Assembly of Clathrus columnatus (Basidiomycota, Fungi) Using Illumina and Nanopore Sequence Data.</title>
        <authorList>
            <person name="Ogiso-Tanaka E."/>
            <person name="Itagaki H."/>
            <person name="Hosoya T."/>
            <person name="Hosaka K."/>
        </authorList>
    </citation>
    <scope>NUCLEOTIDE SEQUENCE</scope>
    <source>
        <strain evidence="13">MO-923</strain>
    </source>
</reference>
<comment type="function">
    <text evidence="8">Regulates cellular senescence through inhibition of PTEN translation. Acts as a pro-apoptotic regulator in response to DNA damage.</text>
</comment>
<keyword evidence="12" id="KW-0472">Membrane</keyword>